<evidence type="ECO:0000259" key="1">
    <source>
        <dbReference type="PROSITE" id="PS51841"/>
    </source>
</evidence>
<dbReference type="InterPro" id="IPR036415">
    <property type="entry name" value="Lamin_tail_dom_sf"/>
</dbReference>
<sequence>MKNRLAVAIVVMCLLLGTVPFAFGATEKISGSSSSAYVSALYVGATGEKPNQEYVKLTNGGKTSVNLKGWKIKDEGAKHTYIFSSYTLKSKSTVTLRSGIGKSSGSTLYWGKNIFIWNNHDPKHKEYGDTAYLWNAQGKLVSSKKG</sequence>
<feature type="domain" description="LTD" evidence="1">
    <location>
        <begin position="19"/>
        <end position="146"/>
    </location>
</feature>
<dbReference type="SUPFAM" id="SSF74853">
    <property type="entry name" value="Lamin A/C globular tail domain"/>
    <property type="match status" value="1"/>
</dbReference>
<dbReference type="Proteomes" id="UP000218164">
    <property type="component" value="Unassembled WGS sequence"/>
</dbReference>
<proteinExistence type="predicted"/>
<organism evidence="2 3">
    <name type="scientific">Methanosarcina spelaei</name>
    <dbReference type="NCBI Taxonomy" id="1036679"/>
    <lineage>
        <taxon>Archaea</taxon>
        <taxon>Methanobacteriati</taxon>
        <taxon>Methanobacteriota</taxon>
        <taxon>Stenosarchaea group</taxon>
        <taxon>Methanomicrobia</taxon>
        <taxon>Methanosarcinales</taxon>
        <taxon>Methanosarcinaceae</taxon>
        <taxon>Methanosarcina</taxon>
    </lineage>
</organism>
<comment type="caution">
    <text evidence="2">The sequence shown here is derived from an EMBL/GenBank/DDBJ whole genome shotgun (WGS) entry which is preliminary data.</text>
</comment>
<name>A0A2A2HVB0_9EURY</name>
<reference evidence="2 3" key="1">
    <citation type="journal article" date="2017" name="BMC Genomics">
        <title>Genomic analysis of methanogenic archaea reveals a shift towards energy conservation.</title>
        <authorList>
            <person name="Gilmore S.P."/>
            <person name="Henske J.K."/>
            <person name="Sexton J.A."/>
            <person name="Solomon K.V."/>
            <person name="Seppala S."/>
            <person name="Yoo J.I."/>
            <person name="Huyett L.M."/>
            <person name="Pressman A."/>
            <person name="Cogan J.Z."/>
            <person name="Kivenson V."/>
            <person name="Peng X."/>
            <person name="Tan Y."/>
            <person name="Valentine D.L."/>
            <person name="O'Malley M.A."/>
        </authorList>
    </citation>
    <scope>NUCLEOTIDE SEQUENCE [LARGE SCALE GENOMIC DNA]</scope>
    <source>
        <strain evidence="2 3">MC-15</strain>
    </source>
</reference>
<keyword evidence="3" id="KW-1185">Reference proteome</keyword>
<gene>
    <name evidence="2" type="ORF">ASJ81_04130</name>
</gene>
<dbReference type="PROSITE" id="PS51841">
    <property type="entry name" value="LTD"/>
    <property type="match status" value="1"/>
</dbReference>
<protein>
    <recommendedName>
        <fullName evidence="1">LTD domain-containing protein</fullName>
    </recommendedName>
</protein>
<dbReference type="InterPro" id="IPR001322">
    <property type="entry name" value="Lamin_tail_dom"/>
</dbReference>
<accession>A0A2A2HVB0</accession>
<dbReference type="Gene3D" id="2.60.40.1260">
    <property type="entry name" value="Lamin Tail domain"/>
    <property type="match status" value="1"/>
</dbReference>
<dbReference type="RefSeq" id="WP_095643988.1">
    <property type="nucleotide sequence ID" value="NZ_LMVP01000113.1"/>
</dbReference>
<dbReference type="Pfam" id="PF00932">
    <property type="entry name" value="LTD"/>
    <property type="match status" value="1"/>
</dbReference>
<dbReference type="EMBL" id="LMVP01000113">
    <property type="protein sequence ID" value="PAV13193.1"/>
    <property type="molecule type" value="Genomic_DNA"/>
</dbReference>
<dbReference type="OrthoDB" id="3327at2157"/>
<evidence type="ECO:0000313" key="2">
    <source>
        <dbReference type="EMBL" id="PAV13193.1"/>
    </source>
</evidence>
<evidence type="ECO:0000313" key="3">
    <source>
        <dbReference type="Proteomes" id="UP000218164"/>
    </source>
</evidence>
<dbReference type="AlphaFoldDB" id="A0A2A2HVB0"/>